<dbReference type="EMBL" id="FAOZ01000012">
    <property type="protein sequence ID" value="CUU57407.1"/>
    <property type="molecule type" value="Genomic_DNA"/>
</dbReference>
<reference evidence="2" key="1">
    <citation type="submission" date="2015-11" db="EMBL/GenBank/DDBJ databases">
        <authorList>
            <person name="Varghese N."/>
        </authorList>
    </citation>
    <scope>NUCLEOTIDE SEQUENCE [LARGE SCALE GENOMIC DNA]</scope>
    <source>
        <strain evidence="2">DSM 45899</strain>
    </source>
</reference>
<evidence type="ECO:0000313" key="2">
    <source>
        <dbReference type="Proteomes" id="UP000198802"/>
    </source>
</evidence>
<keyword evidence="2" id="KW-1185">Reference proteome</keyword>
<dbReference type="AlphaFoldDB" id="A0A0S4QQK4"/>
<dbReference type="Proteomes" id="UP000198802">
    <property type="component" value="Unassembled WGS sequence"/>
</dbReference>
<protein>
    <submittedName>
        <fullName evidence="1">Toluene monooxygenase system protein B</fullName>
    </submittedName>
</protein>
<dbReference type="RefSeq" id="WP_091278791.1">
    <property type="nucleotide sequence ID" value="NZ_FAOZ01000012.1"/>
</dbReference>
<dbReference type="CDD" id="cd17042">
    <property type="entry name" value="Ubl_TmoB"/>
    <property type="match status" value="1"/>
</dbReference>
<name>A0A0S4QQK4_9ACTN</name>
<dbReference type="Gene3D" id="3.10.20.270">
    <property type="entry name" value="TmoB-like"/>
    <property type="match status" value="1"/>
</dbReference>
<organism evidence="1 2">
    <name type="scientific">Parafrankia irregularis</name>
    <dbReference type="NCBI Taxonomy" id="795642"/>
    <lineage>
        <taxon>Bacteria</taxon>
        <taxon>Bacillati</taxon>
        <taxon>Actinomycetota</taxon>
        <taxon>Actinomycetes</taxon>
        <taxon>Frankiales</taxon>
        <taxon>Frankiaceae</taxon>
        <taxon>Parafrankia</taxon>
    </lineage>
</organism>
<dbReference type="Pfam" id="PF06234">
    <property type="entry name" value="TmoB"/>
    <property type="match status" value="1"/>
</dbReference>
<proteinExistence type="predicted"/>
<sequence length="101" mass="10953">MAAFPITGRFVGDFVPHLVAVDTEDTLDEVAAKVAVHSVGRRVARPATEPGYEVLLDGRVLDPAATFGQVIVEHQILPLQWIDVRFRESKLPTAEPGAVHA</sequence>
<dbReference type="SUPFAM" id="SSF110814">
    <property type="entry name" value="TmoB-like"/>
    <property type="match status" value="1"/>
</dbReference>
<keyword evidence="1" id="KW-0560">Oxidoreductase</keyword>
<dbReference type="InterPro" id="IPR036713">
    <property type="entry name" value="TmoB-like_sf"/>
</dbReference>
<gene>
    <name evidence="1" type="ORF">Ga0074812_11267</name>
</gene>
<accession>A0A0S4QQK4</accession>
<dbReference type="InterPro" id="IPR009355">
    <property type="entry name" value="Toluene_mOase_B"/>
</dbReference>
<dbReference type="GO" id="GO:0004497">
    <property type="term" value="F:monooxygenase activity"/>
    <property type="evidence" value="ECO:0007669"/>
    <property type="project" value="UniProtKB-KW"/>
</dbReference>
<keyword evidence="1" id="KW-0503">Monooxygenase</keyword>
<evidence type="ECO:0000313" key="1">
    <source>
        <dbReference type="EMBL" id="CUU57407.1"/>
    </source>
</evidence>